<protein>
    <submittedName>
        <fullName evidence="8">Uncharacterized protein</fullName>
    </submittedName>
</protein>
<evidence type="ECO:0000256" key="6">
    <source>
        <dbReference type="ARBA" id="ARBA00023136"/>
    </source>
</evidence>
<evidence type="ECO:0000256" key="1">
    <source>
        <dbReference type="ARBA" id="ARBA00004141"/>
    </source>
</evidence>
<dbReference type="InterPro" id="IPR036259">
    <property type="entry name" value="MFS_trans_sf"/>
</dbReference>
<comment type="caution">
    <text evidence="8">The sequence shown here is derived from an EMBL/GenBank/DDBJ whole genome shotgun (WGS) entry which is preliminary data.</text>
</comment>
<evidence type="ECO:0000256" key="5">
    <source>
        <dbReference type="ARBA" id="ARBA00022989"/>
    </source>
</evidence>
<dbReference type="InterPro" id="IPR039309">
    <property type="entry name" value="BT1"/>
</dbReference>
<dbReference type="GO" id="GO:0016020">
    <property type="term" value="C:membrane"/>
    <property type="evidence" value="ECO:0007669"/>
    <property type="project" value="UniProtKB-SubCell"/>
</dbReference>
<dbReference type="EMBL" id="VJMJ01000032">
    <property type="protein sequence ID" value="KAF0742024.1"/>
    <property type="molecule type" value="Genomic_DNA"/>
</dbReference>
<keyword evidence="3" id="KW-0813">Transport</keyword>
<evidence type="ECO:0000256" key="4">
    <source>
        <dbReference type="ARBA" id="ARBA00022692"/>
    </source>
</evidence>
<dbReference type="PANTHER" id="PTHR31585:SF5">
    <property type="entry name" value="RNA-BINDING S4 DOMAIN-CONTAINING PROTEIN"/>
    <property type="match status" value="1"/>
</dbReference>
<comment type="similarity">
    <text evidence="2">Belongs to the major facilitator superfamily. Folate-biopterin transporter (TC 2.A.71) family.</text>
</comment>
<evidence type="ECO:0000256" key="7">
    <source>
        <dbReference type="SAM" id="Phobius"/>
    </source>
</evidence>
<feature type="transmembrane region" description="Helical" evidence="7">
    <location>
        <begin position="79"/>
        <end position="97"/>
    </location>
</feature>
<dbReference type="Proteomes" id="UP000481153">
    <property type="component" value="Unassembled WGS sequence"/>
</dbReference>
<comment type="subcellular location">
    <subcellularLocation>
        <location evidence="1">Membrane</location>
        <topology evidence="1">Multi-pass membrane protein</topology>
    </subcellularLocation>
</comment>
<proteinExistence type="inferred from homology"/>
<reference evidence="8 9" key="1">
    <citation type="submission" date="2019-07" db="EMBL/GenBank/DDBJ databases">
        <title>Genomics analysis of Aphanomyces spp. identifies a new class of oomycete effector associated with host adaptation.</title>
        <authorList>
            <person name="Gaulin E."/>
        </authorList>
    </citation>
    <scope>NUCLEOTIDE SEQUENCE [LARGE SCALE GENOMIC DNA]</scope>
    <source>
        <strain evidence="8 9">ATCC 201684</strain>
    </source>
</reference>
<keyword evidence="4 7" id="KW-0812">Transmembrane</keyword>
<evidence type="ECO:0000313" key="9">
    <source>
        <dbReference type="Proteomes" id="UP000481153"/>
    </source>
</evidence>
<dbReference type="AlphaFoldDB" id="A0A6G0XNQ9"/>
<feature type="transmembrane region" description="Helical" evidence="7">
    <location>
        <begin position="49"/>
        <end position="73"/>
    </location>
</feature>
<keyword evidence="5 7" id="KW-1133">Transmembrane helix</keyword>
<evidence type="ECO:0000256" key="2">
    <source>
        <dbReference type="ARBA" id="ARBA00007015"/>
    </source>
</evidence>
<gene>
    <name evidence="8" type="ORF">Ae201684_002960</name>
</gene>
<sequence length="140" mass="15085">MRTDRLSIESGVEFVDDAYASVMTPDVADGGTSLRPTDRPVSIYNVKNLGLAAHIAGVGVVYGTLTGVIYAVLNNYLHMSTTLVATATALVTFPRSLGVFTGMLTDRVPIFGYRRRPYLILGWLLSFVSCLLMALSPPPS</sequence>
<evidence type="ECO:0000313" key="8">
    <source>
        <dbReference type="EMBL" id="KAF0742024.1"/>
    </source>
</evidence>
<feature type="transmembrane region" description="Helical" evidence="7">
    <location>
        <begin position="118"/>
        <end position="136"/>
    </location>
</feature>
<dbReference type="VEuPathDB" id="FungiDB:AeMF1_014248"/>
<dbReference type="PANTHER" id="PTHR31585">
    <property type="entry name" value="FOLATE-BIOPTERIN TRANSPORTER 1, CHLOROPLASTIC"/>
    <property type="match status" value="1"/>
</dbReference>
<dbReference type="Pfam" id="PF03092">
    <property type="entry name" value="BT1"/>
    <property type="match status" value="1"/>
</dbReference>
<organism evidence="8 9">
    <name type="scientific">Aphanomyces euteiches</name>
    <dbReference type="NCBI Taxonomy" id="100861"/>
    <lineage>
        <taxon>Eukaryota</taxon>
        <taxon>Sar</taxon>
        <taxon>Stramenopiles</taxon>
        <taxon>Oomycota</taxon>
        <taxon>Saprolegniomycetes</taxon>
        <taxon>Saprolegniales</taxon>
        <taxon>Verrucalvaceae</taxon>
        <taxon>Aphanomyces</taxon>
    </lineage>
</organism>
<accession>A0A6G0XNQ9</accession>
<keyword evidence="6 7" id="KW-0472">Membrane</keyword>
<name>A0A6G0XNQ9_9STRA</name>
<keyword evidence="9" id="KW-1185">Reference proteome</keyword>
<evidence type="ECO:0000256" key="3">
    <source>
        <dbReference type="ARBA" id="ARBA00022448"/>
    </source>
</evidence>
<dbReference type="SUPFAM" id="SSF103473">
    <property type="entry name" value="MFS general substrate transporter"/>
    <property type="match status" value="1"/>
</dbReference>